<keyword evidence="3 10" id="KW-0963">Cytoplasm</keyword>
<dbReference type="InterPro" id="IPR006195">
    <property type="entry name" value="aa-tRNA-synth_II"/>
</dbReference>
<dbReference type="InterPro" id="IPR045864">
    <property type="entry name" value="aa-tRNA-synth_II/BPL/LPL"/>
</dbReference>
<dbReference type="CDD" id="cd00861">
    <property type="entry name" value="ProRS_anticodon_short"/>
    <property type="match status" value="1"/>
</dbReference>
<gene>
    <name evidence="10 12" type="primary">proS</name>
    <name evidence="12" type="ORF">ACFSGX_09060</name>
</gene>
<comment type="similarity">
    <text evidence="10">Belongs to the class-II aminoacyl-tRNA synthetase family. ProS type 2 subfamily.</text>
</comment>
<dbReference type="PANTHER" id="PTHR42753">
    <property type="entry name" value="MITOCHONDRIAL RIBOSOME PROTEIN L39/PROLYL-TRNA LIGASE FAMILY MEMBER"/>
    <property type="match status" value="1"/>
</dbReference>
<evidence type="ECO:0000256" key="6">
    <source>
        <dbReference type="ARBA" id="ARBA00022840"/>
    </source>
</evidence>
<dbReference type="InterPro" id="IPR002314">
    <property type="entry name" value="aa-tRNA-synt_IIb"/>
</dbReference>
<keyword evidence="7 10" id="KW-0648">Protein biosynthesis</keyword>
<evidence type="ECO:0000256" key="3">
    <source>
        <dbReference type="ARBA" id="ARBA00022490"/>
    </source>
</evidence>
<evidence type="ECO:0000256" key="10">
    <source>
        <dbReference type="HAMAP-Rule" id="MF_01570"/>
    </source>
</evidence>
<comment type="subunit">
    <text evidence="2 10">Homodimer.</text>
</comment>
<dbReference type="RefSeq" id="WP_380929261.1">
    <property type="nucleotide sequence ID" value="NZ_JBHUGS010000002.1"/>
</dbReference>
<evidence type="ECO:0000256" key="1">
    <source>
        <dbReference type="ARBA" id="ARBA00004496"/>
    </source>
</evidence>
<dbReference type="InterPro" id="IPR004500">
    <property type="entry name" value="Pro-tRNA-synth_IIa_bac-type"/>
</dbReference>
<name>A0ABW4TZX6_9SPHN</name>
<keyword evidence="13" id="KW-1185">Reference proteome</keyword>
<accession>A0ABW4TZX6</accession>
<feature type="domain" description="Aminoacyl-transfer RNA synthetases class-II family profile" evidence="11">
    <location>
        <begin position="38"/>
        <end position="339"/>
    </location>
</feature>
<organism evidence="12 13">
    <name type="scientific">Sphingomonas arantia</name>
    <dbReference type="NCBI Taxonomy" id="1460676"/>
    <lineage>
        <taxon>Bacteria</taxon>
        <taxon>Pseudomonadati</taxon>
        <taxon>Pseudomonadota</taxon>
        <taxon>Alphaproteobacteria</taxon>
        <taxon>Sphingomonadales</taxon>
        <taxon>Sphingomonadaceae</taxon>
        <taxon>Sphingomonas</taxon>
    </lineage>
</organism>
<dbReference type="EC" id="6.1.1.15" evidence="10"/>
<evidence type="ECO:0000256" key="5">
    <source>
        <dbReference type="ARBA" id="ARBA00022741"/>
    </source>
</evidence>
<dbReference type="Pfam" id="PF00587">
    <property type="entry name" value="tRNA-synt_2b"/>
    <property type="match status" value="1"/>
</dbReference>
<dbReference type="Proteomes" id="UP001597400">
    <property type="component" value="Unassembled WGS sequence"/>
</dbReference>
<dbReference type="Gene3D" id="3.30.930.10">
    <property type="entry name" value="Bira Bifunctional Protein, Domain 2"/>
    <property type="match status" value="1"/>
</dbReference>
<dbReference type="NCBIfam" id="NF008979">
    <property type="entry name" value="PRK12325.1"/>
    <property type="match status" value="1"/>
</dbReference>
<dbReference type="InterPro" id="IPR002316">
    <property type="entry name" value="Pro-tRNA-ligase_IIa"/>
</dbReference>
<evidence type="ECO:0000313" key="13">
    <source>
        <dbReference type="Proteomes" id="UP001597400"/>
    </source>
</evidence>
<dbReference type="InterPro" id="IPR033730">
    <property type="entry name" value="ProRS_core_prok"/>
</dbReference>
<dbReference type="PROSITE" id="PS50862">
    <property type="entry name" value="AA_TRNA_LIGASE_II"/>
    <property type="match status" value="1"/>
</dbReference>
<dbReference type="SUPFAM" id="SSF52954">
    <property type="entry name" value="Class II aaRS ABD-related"/>
    <property type="match status" value="1"/>
</dbReference>
<dbReference type="SUPFAM" id="SSF55681">
    <property type="entry name" value="Class II aaRS and biotin synthetases"/>
    <property type="match status" value="1"/>
</dbReference>
<dbReference type="InterPro" id="IPR044140">
    <property type="entry name" value="ProRS_anticodon_short"/>
</dbReference>
<comment type="function">
    <text evidence="10">Catalyzes the attachment of proline to tRNA(Pro) in a two-step reaction: proline is first activated by ATP to form Pro-AMP and then transferred to the acceptor end of tRNA(Pro).</text>
</comment>
<dbReference type="Gene3D" id="3.40.50.800">
    <property type="entry name" value="Anticodon-binding domain"/>
    <property type="match status" value="1"/>
</dbReference>
<reference evidence="13" key="1">
    <citation type="journal article" date="2019" name="Int. J. Syst. Evol. Microbiol.">
        <title>The Global Catalogue of Microorganisms (GCM) 10K type strain sequencing project: providing services to taxonomists for standard genome sequencing and annotation.</title>
        <authorList>
            <consortium name="The Broad Institute Genomics Platform"/>
            <consortium name="The Broad Institute Genome Sequencing Center for Infectious Disease"/>
            <person name="Wu L."/>
            <person name="Ma J."/>
        </authorList>
    </citation>
    <scope>NUCLEOTIDE SEQUENCE [LARGE SCALE GENOMIC DNA]</scope>
    <source>
        <strain evidence="13">CGMCC 1.12702</strain>
    </source>
</reference>
<evidence type="ECO:0000259" key="11">
    <source>
        <dbReference type="PROSITE" id="PS50862"/>
    </source>
</evidence>
<proteinExistence type="inferred from homology"/>
<evidence type="ECO:0000256" key="8">
    <source>
        <dbReference type="ARBA" id="ARBA00023146"/>
    </source>
</evidence>
<comment type="caution">
    <text evidence="12">The sequence shown here is derived from an EMBL/GenBank/DDBJ whole genome shotgun (WGS) entry which is preliminary data.</text>
</comment>
<dbReference type="GO" id="GO:0004827">
    <property type="term" value="F:proline-tRNA ligase activity"/>
    <property type="evidence" value="ECO:0007669"/>
    <property type="project" value="UniProtKB-EC"/>
</dbReference>
<dbReference type="HAMAP" id="MF_01570">
    <property type="entry name" value="Pro_tRNA_synth_type2"/>
    <property type="match status" value="1"/>
</dbReference>
<protein>
    <recommendedName>
        <fullName evidence="10">Proline--tRNA ligase</fullName>
        <ecNumber evidence="10">6.1.1.15</ecNumber>
    </recommendedName>
    <alternativeName>
        <fullName evidence="10">Prolyl-tRNA synthetase</fullName>
        <shortName evidence="10">ProRS</shortName>
    </alternativeName>
</protein>
<dbReference type="CDD" id="cd00779">
    <property type="entry name" value="ProRS_core_prok"/>
    <property type="match status" value="1"/>
</dbReference>
<dbReference type="NCBIfam" id="TIGR00409">
    <property type="entry name" value="proS_fam_II"/>
    <property type="match status" value="1"/>
</dbReference>
<evidence type="ECO:0000256" key="9">
    <source>
        <dbReference type="ARBA" id="ARBA00047671"/>
    </source>
</evidence>
<keyword evidence="4 10" id="KW-0436">Ligase</keyword>
<dbReference type="InterPro" id="IPR004154">
    <property type="entry name" value="Anticodon-bd"/>
</dbReference>
<dbReference type="Pfam" id="PF03129">
    <property type="entry name" value="HGTP_anticodon"/>
    <property type="match status" value="1"/>
</dbReference>
<evidence type="ECO:0000256" key="2">
    <source>
        <dbReference type="ARBA" id="ARBA00011738"/>
    </source>
</evidence>
<keyword evidence="8 10" id="KW-0030">Aminoacyl-tRNA synthetase</keyword>
<keyword evidence="6 10" id="KW-0067">ATP-binding</keyword>
<keyword evidence="5 10" id="KW-0547">Nucleotide-binding</keyword>
<dbReference type="PANTHER" id="PTHR42753:SF2">
    <property type="entry name" value="PROLINE--TRNA LIGASE"/>
    <property type="match status" value="1"/>
</dbReference>
<dbReference type="PRINTS" id="PR01046">
    <property type="entry name" value="TRNASYNTHPRO"/>
</dbReference>
<dbReference type="InterPro" id="IPR050062">
    <property type="entry name" value="Pro-tRNA_synthetase"/>
</dbReference>
<evidence type="ECO:0000256" key="7">
    <source>
        <dbReference type="ARBA" id="ARBA00022917"/>
    </source>
</evidence>
<sequence>MRLSRYLLPVMKESPADAQIVSHKLMLRAGLVRQTAAGIYAWLPLGLKVLRNIERIVREEQDRSGAVEMLMPTMQSAELWRQSGRYDAYGPEMLRITDRHDREMLFGPTNEEMVTSLFRDAARSYRDLPRTLYHIQWKFRDEVRPRFGVMRGREFLMKDAYSFDMDEAGARHSYNRMFVAYLRTFARMGLRAIPMQADTGPIGGDLSHEFIVLAPTGESDVFYHSNWDASAEPAEVDFDDAAALQGVVDGYTQDYAATDEKRDEAREAAAGDALRQSRGVEVGHIFYFGTKYSASMGLAVQGTDGTPVNPHMGSYGIGVSRLVGAIIEASHDDRGIIWPDAIAPYAVGLINMRVDDAGCTAAADDLYARLQAAGIETLYDDRDERGGAKFATMDLVGVPWQIVIGPKGIEKGVVELKRRASGEKVELSADEALARVRG</sequence>
<evidence type="ECO:0000256" key="4">
    <source>
        <dbReference type="ARBA" id="ARBA00022598"/>
    </source>
</evidence>
<evidence type="ECO:0000313" key="12">
    <source>
        <dbReference type="EMBL" id="MFD1950914.1"/>
    </source>
</evidence>
<comment type="catalytic activity">
    <reaction evidence="9 10">
        <text>tRNA(Pro) + L-proline + ATP = L-prolyl-tRNA(Pro) + AMP + diphosphate</text>
        <dbReference type="Rhea" id="RHEA:14305"/>
        <dbReference type="Rhea" id="RHEA-COMP:9700"/>
        <dbReference type="Rhea" id="RHEA-COMP:9702"/>
        <dbReference type="ChEBI" id="CHEBI:30616"/>
        <dbReference type="ChEBI" id="CHEBI:33019"/>
        <dbReference type="ChEBI" id="CHEBI:60039"/>
        <dbReference type="ChEBI" id="CHEBI:78442"/>
        <dbReference type="ChEBI" id="CHEBI:78532"/>
        <dbReference type="ChEBI" id="CHEBI:456215"/>
        <dbReference type="EC" id="6.1.1.15"/>
    </reaction>
</comment>
<dbReference type="InterPro" id="IPR023716">
    <property type="entry name" value="Prolyl-tRNA_ligase_IIa_type2"/>
</dbReference>
<dbReference type="InterPro" id="IPR036621">
    <property type="entry name" value="Anticodon-bd_dom_sf"/>
</dbReference>
<dbReference type="EMBL" id="JBHUGS010000002">
    <property type="protein sequence ID" value="MFD1950914.1"/>
    <property type="molecule type" value="Genomic_DNA"/>
</dbReference>
<comment type="subcellular location">
    <subcellularLocation>
        <location evidence="1 10">Cytoplasm</location>
    </subcellularLocation>
</comment>